<sequence>MTAPAAAPGAGPGAAPRRDVRRVRFGHVLSSEWTKIATVRSTFWTLLAGAVVVIGFSALWALAFTASYDQMSARDRATFTPMLPTQVAYYFGLVVFGALGVLVITAEHGTGMIKTALTAVPRRAAYLAAKTVVLGAVVLVVGIVVTFASFYAAQGILASKHLDGSIGDPGVLRAVIGGGIYLALVAILALGIGTLLRHTAGSIVLLFVVLFVLGIAGGFLPSSWGDTVNKFLPSNAGGAILDPVHKSGSLAPWTGLGVFAIYTAVVFAAALILFERRDA</sequence>
<feature type="transmembrane region" description="Helical" evidence="1">
    <location>
        <begin position="250"/>
        <end position="274"/>
    </location>
</feature>
<dbReference type="RefSeq" id="WP_208245676.1">
    <property type="nucleotide sequence ID" value="NZ_JAGEPF010000019.1"/>
</dbReference>
<proteinExistence type="predicted"/>
<name>A0ABS3RYU2_9ACTN</name>
<feature type="transmembrane region" description="Helical" evidence="1">
    <location>
        <begin position="87"/>
        <end position="106"/>
    </location>
</feature>
<evidence type="ECO:0000313" key="3">
    <source>
        <dbReference type="Proteomes" id="UP000680206"/>
    </source>
</evidence>
<keyword evidence="1" id="KW-0812">Transmembrane</keyword>
<comment type="caution">
    <text evidence="2">The sequence shown here is derived from an EMBL/GenBank/DDBJ whole genome shotgun (WGS) entry which is preliminary data.</text>
</comment>
<feature type="transmembrane region" description="Helical" evidence="1">
    <location>
        <begin position="127"/>
        <end position="151"/>
    </location>
</feature>
<keyword evidence="1" id="KW-1133">Transmembrane helix</keyword>
<protein>
    <submittedName>
        <fullName evidence="2">ABC transporter permease subunit</fullName>
    </submittedName>
</protein>
<dbReference type="Proteomes" id="UP000680206">
    <property type="component" value="Unassembled WGS sequence"/>
</dbReference>
<keyword evidence="3" id="KW-1185">Reference proteome</keyword>
<feature type="transmembrane region" description="Helical" evidence="1">
    <location>
        <begin position="203"/>
        <end position="224"/>
    </location>
</feature>
<organism evidence="2 3">
    <name type="scientific">Actinomadura violacea</name>
    <dbReference type="NCBI Taxonomy" id="2819934"/>
    <lineage>
        <taxon>Bacteria</taxon>
        <taxon>Bacillati</taxon>
        <taxon>Actinomycetota</taxon>
        <taxon>Actinomycetes</taxon>
        <taxon>Streptosporangiales</taxon>
        <taxon>Thermomonosporaceae</taxon>
        <taxon>Actinomadura</taxon>
    </lineage>
</organism>
<keyword evidence="1" id="KW-0472">Membrane</keyword>
<dbReference type="Pfam" id="PF12730">
    <property type="entry name" value="ABC2_membrane_4"/>
    <property type="match status" value="1"/>
</dbReference>
<accession>A0ABS3RYU2</accession>
<evidence type="ECO:0000313" key="2">
    <source>
        <dbReference type="EMBL" id="MBO2461930.1"/>
    </source>
</evidence>
<dbReference type="EMBL" id="JAGEPF010000019">
    <property type="protein sequence ID" value="MBO2461930.1"/>
    <property type="molecule type" value="Genomic_DNA"/>
</dbReference>
<reference evidence="2 3" key="1">
    <citation type="submission" date="2021-03" db="EMBL/GenBank/DDBJ databases">
        <title>Actinomadura violae sp. nov., isolated from lichen in Thailand.</title>
        <authorList>
            <person name="Kanchanasin P."/>
            <person name="Saeng-In P."/>
            <person name="Phongsopitanun W."/>
            <person name="Yuki M."/>
            <person name="Kudo T."/>
            <person name="Ohkuma M."/>
            <person name="Tanasupawat S."/>
        </authorList>
    </citation>
    <scope>NUCLEOTIDE SEQUENCE [LARGE SCALE GENOMIC DNA]</scope>
    <source>
        <strain evidence="2 3">LCR2-06</strain>
    </source>
</reference>
<feature type="transmembrane region" description="Helical" evidence="1">
    <location>
        <begin position="43"/>
        <end position="67"/>
    </location>
</feature>
<feature type="transmembrane region" description="Helical" evidence="1">
    <location>
        <begin position="171"/>
        <end position="196"/>
    </location>
</feature>
<gene>
    <name evidence="2" type="ORF">J4709_30595</name>
</gene>
<evidence type="ECO:0000256" key="1">
    <source>
        <dbReference type="SAM" id="Phobius"/>
    </source>
</evidence>